<dbReference type="OrthoDB" id="76388at2759"/>
<keyword evidence="2" id="KW-0732">Signal</keyword>
<reference evidence="3 4" key="1">
    <citation type="journal article" date="2018" name="Elife">
        <title>Firefly genomes illuminate parallel origins of bioluminescence in beetles.</title>
        <authorList>
            <person name="Fallon T.R."/>
            <person name="Lower S.E."/>
            <person name="Chang C.H."/>
            <person name="Bessho-Uehara M."/>
            <person name="Martin G.J."/>
            <person name="Bewick A.J."/>
            <person name="Behringer M."/>
            <person name="Debat H.J."/>
            <person name="Wong I."/>
            <person name="Day J.C."/>
            <person name="Suvorov A."/>
            <person name="Silva C.J."/>
            <person name="Stanger-Hall K.F."/>
            <person name="Hall D.W."/>
            <person name="Schmitz R.J."/>
            <person name="Nelson D.R."/>
            <person name="Lewis S.M."/>
            <person name="Shigenobu S."/>
            <person name="Bybee S.M."/>
            <person name="Larracuente A.M."/>
            <person name="Oba Y."/>
            <person name="Weng J.K."/>
        </authorList>
    </citation>
    <scope>NUCLEOTIDE SEQUENCE [LARGE SCALE GENOMIC DNA]</scope>
    <source>
        <strain evidence="3">1611_PpyrPB1</strain>
        <tissue evidence="3">Whole body</tissue>
    </source>
</reference>
<proteinExistence type="predicted"/>
<feature type="chain" id="PRO_5024373213" description="DUF4794 domain-containing protein" evidence="2">
    <location>
        <begin position="19"/>
        <end position="156"/>
    </location>
</feature>
<feature type="signal peptide" evidence="2">
    <location>
        <begin position="1"/>
        <end position="18"/>
    </location>
</feature>
<evidence type="ECO:0008006" key="5">
    <source>
        <dbReference type="Google" id="ProtNLM"/>
    </source>
</evidence>
<evidence type="ECO:0000313" key="3">
    <source>
        <dbReference type="EMBL" id="KAB0796057.1"/>
    </source>
</evidence>
<evidence type="ECO:0000313" key="4">
    <source>
        <dbReference type="Proteomes" id="UP000327044"/>
    </source>
</evidence>
<feature type="compositionally biased region" description="Low complexity" evidence="1">
    <location>
        <begin position="74"/>
        <end position="90"/>
    </location>
</feature>
<gene>
    <name evidence="3" type="ORF">PPYR_10118</name>
</gene>
<evidence type="ECO:0000256" key="1">
    <source>
        <dbReference type="SAM" id="MobiDB-lite"/>
    </source>
</evidence>
<keyword evidence="4" id="KW-1185">Reference proteome</keyword>
<sequence>MFSSLTAVACLCVAYSVSSPLPQHPVVIAHHGLPYFYHTGIVPVVHDASKLTLKATEDAPKADLKAEKQEETTESTTPEAPAEPAAPTEAQSDDGSYKEDKTGDYVPDNAGDYVHDNSGDYKPESELGELKLHRGTVVFAGNPFIPSPFYPFPYYF</sequence>
<feature type="compositionally biased region" description="Basic and acidic residues" evidence="1">
    <location>
        <begin position="55"/>
        <end position="71"/>
    </location>
</feature>
<feature type="region of interest" description="Disordered" evidence="1">
    <location>
        <begin position="55"/>
        <end position="122"/>
    </location>
</feature>
<protein>
    <recommendedName>
        <fullName evidence="5">DUF4794 domain-containing protein</fullName>
    </recommendedName>
</protein>
<feature type="compositionally biased region" description="Basic and acidic residues" evidence="1">
    <location>
        <begin position="113"/>
        <end position="122"/>
    </location>
</feature>
<name>A0A5N4AFG1_PHOPY</name>
<organism evidence="3 4">
    <name type="scientific">Photinus pyralis</name>
    <name type="common">Common eastern firefly</name>
    <name type="synonym">Lampyris pyralis</name>
    <dbReference type="NCBI Taxonomy" id="7054"/>
    <lineage>
        <taxon>Eukaryota</taxon>
        <taxon>Metazoa</taxon>
        <taxon>Ecdysozoa</taxon>
        <taxon>Arthropoda</taxon>
        <taxon>Hexapoda</taxon>
        <taxon>Insecta</taxon>
        <taxon>Pterygota</taxon>
        <taxon>Neoptera</taxon>
        <taxon>Endopterygota</taxon>
        <taxon>Coleoptera</taxon>
        <taxon>Polyphaga</taxon>
        <taxon>Elateriformia</taxon>
        <taxon>Elateroidea</taxon>
        <taxon>Lampyridae</taxon>
        <taxon>Lampyrinae</taxon>
        <taxon>Photinus</taxon>
    </lineage>
</organism>
<dbReference type="InParanoid" id="A0A5N4AFG1"/>
<accession>A0A5N4AFG1</accession>
<dbReference type="Proteomes" id="UP000327044">
    <property type="component" value="Unassembled WGS sequence"/>
</dbReference>
<evidence type="ECO:0000256" key="2">
    <source>
        <dbReference type="SAM" id="SignalP"/>
    </source>
</evidence>
<comment type="caution">
    <text evidence="3">The sequence shown here is derived from an EMBL/GenBank/DDBJ whole genome shotgun (WGS) entry which is preliminary data.</text>
</comment>
<dbReference type="AlphaFoldDB" id="A0A5N4AFG1"/>
<dbReference type="EMBL" id="VVIM01000007">
    <property type="protein sequence ID" value="KAB0796057.1"/>
    <property type="molecule type" value="Genomic_DNA"/>
</dbReference>